<accession>A0A150MFE0</accession>
<dbReference type="EMBL" id="LQYT01000001">
    <property type="protein sequence ID" value="KYD23163.1"/>
    <property type="molecule type" value="Genomic_DNA"/>
</dbReference>
<protein>
    <submittedName>
        <fullName evidence="1">Uncharacterized protein</fullName>
    </submittedName>
</protein>
<dbReference type="OrthoDB" id="2990955at2"/>
<proteinExistence type="predicted"/>
<dbReference type="RefSeq" id="WP_061567803.1">
    <property type="nucleotide sequence ID" value="NZ_LQYT01000001.1"/>
</dbReference>
<evidence type="ECO:0000313" key="1">
    <source>
        <dbReference type="EMBL" id="KYD23163.1"/>
    </source>
</evidence>
<evidence type="ECO:0000313" key="2">
    <source>
        <dbReference type="Proteomes" id="UP000075683"/>
    </source>
</evidence>
<gene>
    <name evidence="1" type="ORF">B4135_0986</name>
</gene>
<organism evidence="1 2">
    <name type="scientific">Caldibacillus debilis</name>
    <dbReference type="NCBI Taxonomy" id="301148"/>
    <lineage>
        <taxon>Bacteria</taxon>
        <taxon>Bacillati</taxon>
        <taxon>Bacillota</taxon>
        <taxon>Bacilli</taxon>
        <taxon>Bacillales</taxon>
        <taxon>Bacillaceae</taxon>
        <taxon>Caldibacillus</taxon>
    </lineage>
</organism>
<comment type="caution">
    <text evidence="1">The sequence shown here is derived from an EMBL/GenBank/DDBJ whole genome shotgun (WGS) entry which is preliminary data.</text>
</comment>
<name>A0A150MFE0_9BACI</name>
<reference evidence="1 2" key="1">
    <citation type="submission" date="2016-01" db="EMBL/GenBank/DDBJ databases">
        <title>Draft Genome Sequences of Seven Thermophilic Sporeformers Isolated from Foods.</title>
        <authorList>
            <person name="Berendsen E.M."/>
            <person name="Wells-Bennik M.H."/>
            <person name="Krawcyk A.O."/>
            <person name="De Jong A."/>
            <person name="Holsappel S."/>
            <person name="Eijlander R.T."/>
            <person name="Kuipers O.P."/>
        </authorList>
    </citation>
    <scope>NUCLEOTIDE SEQUENCE [LARGE SCALE GENOMIC DNA]</scope>
    <source>
        <strain evidence="1 2">B4135</strain>
    </source>
</reference>
<dbReference type="AlphaFoldDB" id="A0A150MFE0"/>
<dbReference type="Proteomes" id="UP000075683">
    <property type="component" value="Unassembled WGS sequence"/>
</dbReference>
<sequence length="152" mass="18289">MNYVFERHIKNLQEHTWELCYDRESNTATFINEKGETMDFETFSWCLGALKNTLHDMEEKKYGIQIKTPLDEFTKKRLGIRDYKLITDEERGGIRSIFEVYSDENEIFTLNRFDVYNNRKLYENGFLAYLNRFEAECVLESLESFVKRFKGK</sequence>